<reference evidence="1 2" key="1">
    <citation type="submission" date="2023-02" db="EMBL/GenBank/DDBJ databases">
        <title>Host association and intracellularity evolved multiple times independently in the Rickettsiales.</title>
        <authorList>
            <person name="Castelli M."/>
            <person name="Nardi T."/>
            <person name="Gammuto L."/>
            <person name="Bellinzona G."/>
            <person name="Sabaneyeva E."/>
            <person name="Potekhin A."/>
            <person name="Serra V."/>
            <person name="Petroni G."/>
            <person name="Sassera D."/>
        </authorList>
    </citation>
    <scope>NUCLEOTIDE SEQUENCE [LARGE SCALE GENOMIC DNA]</scope>
    <source>
        <strain evidence="1 2">BOD18</strain>
    </source>
</reference>
<keyword evidence="2" id="KW-1185">Reference proteome</keyword>
<dbReference type="Proteomes" id="UP001293791">
    <property type="component" value="Unassembled WGS sequence"/>
</dbReference>
<protein>
    <submittedName>
        <fullName evidence="1">Uncharacterized protein</fullName>
    </submittedName>
</protein>
<accession>A0ABU5L8Z0</accession>
<gene>
    <name evidence="1" type="ORF">Cyrtocomes_00974</name>
</gene>
<proteinExistence type="predicted"/>
<organism evidence="1 2">
    <name type="scientific">Candidatus Cyrtobacter comes</name>
    <dbReference type="NCBI Taxonomy" id="675776"/>
    <lineage>
        <taxon>Bacteria</taxon>
        <taxon>Pseudomonadati</taxon>
        <taxon>Pseudomonadota</taxon>
        <taxon>Alphaproteobacteria</taxon>
        <taxon>Rickettsiales</taxon>
        <taxon>Candidatus Midichloriaceae</taxon>
        <taxon>Candidatus Cyrtobacter</taxon>
    </lineage>
</organism>
<name>A0ABU5L8Z0_9RICK</name>
<comment type="caution">
    <text evidence="1">The sequence shown here is derived from an EMBL/GenBank/DDBJ whole genome shotgun (WGS) entry which is preliminary data.</text>
</comment>
<evidence type="ECO:0000313" key="2">
    <source>
        <dbReference type="Proteomes" id="UP001293791"/>
    </source>
</evidence>
<dbReference type="EMBL" id="JARGYT010000068">
    <property type="protein sequence ID" value="MDZ5762584.1"/>
    <property type="molecule type" value="Genomic_DNA"/>
</dbReference>
<sequence>MLHYEKNMIDDLSIKLESMRIHTIEYLNALNIDREYHGTVLSILFGEISRIVNNVFEGIGVKEEHLTNLLQLLDDYEKNGLEITINALIGSATISSSQNKMEYRYNTDKTFQDFYNKFLNITYNILQEAKPYEVKSEIFLYMQESKIAVALGKESQDIYDLKCMITAPIMHTHMNSMTSEESILAKKFYKILLKSLPYLDDESRKTLESFLNSDSYLNLCLRVYIANDIEESPDNRQDATAKIKDTCRSGATVVDWALSRYMESTQNINQVTKLTISNLKKSCEDFMGTSRAV</sequence>
<evidence type="ECO:0000313" key="1">
    <source>
        <dbReference type="EMBL" id="MDZ5762584.1"/>
    </source>
</evidence>